<protein>
    <submittedName>
        <fullName evidence="2">Uncharacterized protein</fullName>
    </submittedName>
</protein>
<proteinExistence type="predicted"/>
<dbReference type="Proteomes" id="UP000335538">
    <property type="component" value="Unassembled WGS sequence"/>
</dbReference>
<reference evidence="2 3" key="1">
    <citation type="submission" date="2019-08" db="EMBL/GenBank/DDBJ databases">
        <authorList>
            <person name="Peeters C."/>
        </authorList>
    </citation>
    <scope>NUCLEOTIDE SEQUENCE [LARGE SCALE GENOMIC DNA]</scope>
    <source>
        <strain evidence="2 3">LMG 31121</strain>
    </source>
</reference>
<dbReference type="AlphaFoldDB" id="A0A5E5BNA2"/>
<gene>
    <name evidence="2" type="ORF">PSP31121_05612</name>
</gene>
<evidence type="ECO:0000313" key="2">
    <source>
        <dbReference type="EMBL" id="VVE85973.1"/>
    </source>
</evidence>
<feature type="compositionally biased region" description="Polar residues" evidence="1">
    <location>
        <begin position="15"/>
        <end position="44"/>
    </location>
</feature>
<accession>A0A5E5BNA2</accession>
<evidence type="ECO:0000313" key="3">
    <source>
        <dbReference type="Proteomes" id="UP000335538"/>
    </source>
</evidence>
<dbReference type="EMBL" id="CABPSR010000056">
    <property type="protein sequence ID" value="VVE85973.1"/>
    <property type="molecule type" value="Genomic_DNA"/>
</dbReference>
<evidence type="ECO:0000256" key="1">
    <source>
        <dbReference type="SAM" id="MobiDB-lite"/>
    </source>
</evidence>
<feature type="region of interest" description="Disordered" evidence="1">
    <location>
        <begin position="15"/>
        <end position="105"/>
    </location>
</feature>
<feature type="compositionally biased region" description="Basic and acidic residues" evidence="1">
    <location>
        <begin position="69"/>
        <end position="80"/>
    </location>
</feature>
<organism evidence="2 3">
    <name type="scientific">Pandoraea sputorum</name>
    <dbReference type="NCBI Taxonomy" id="93222"/>
    <lineage>
        <taxon>Bacteria</taxon>
        <taxon>Pseudomonadati</taxon>
        <taxon>Pseudomonadota</taxon>
        <taxon>Betaproteobacteria</taxon>
        <taxon>Burkholderiales</taxon>
        <taxon>Burkholderiaceae</taxon>
        <taxon>Pandoraea</taxon>
    </lineage>
</organism>
<sequence length="208" mass="23323">MSLTFANKLIEQIRLTNNEQTPQIEPSTLNNDSTPAPQTASADVTTHEEQAHQLTPPDSAEAIILATSSKKEAPHRDPHILSKPSASPKKPPHNNSGLVKKESLPDNKKTLNSQEAWQLLHPDAFHGDLSDLSYFGGEPYLTETRQSIGRLWQTEDRRKPNISYTLPHQSNQPETYAFFTQEILGDLSEQLTIAEYTELPEDIQAKNF</sequence>
<name>A0A5E5BNA2_9BURK</name>